<dbReference type="InterPro" id="IPR025246">
    <property type="entry name" value="IS30-like_HTH"/>
</dbReference>
<dbReference type="HOGENOM" id="CLU_035706_9_8_9"/>
<dbReference type="PANTHER" id="PTHR10948:SF23">
    <property type="entry name" value="TRANSPOSASE INSI FOR INSERTION SEQUENCE ELEMENT IS30A-RELATED"/>
    <property type="match status" value="1"/>
</dbReference>
<comment type="caution">
    <text evidence="2">The sequence shown here is derived from an EMBL/GenBank/DDBJ whole genome shotgun (WGS) entry which is preliminary data.</text>
</comment>
<dbReference type="SUPFAM" id="SSF46689">
    <property type="entry name" value="Homeodomain-like"/>
    <property type="match status" value="1"/>
</dbReference>
<dbReference type="GO" id="GO:0005829">
    <property type="term" value="C:cytosol"/>
    <property type="evidence" value="ECO:0007669"/>
    <property type="project" value="TreeGrafter"/>
</dbReference>
<accession>G9XBS8</accession>
<organism evidence="2 3">
    <name type="scientific">Peptoanaerobacter stomatis</name>
    <dbReference type="NCBI Taxonomy" id="796937"/>
    <lineage>
        <taxon>Bacteria</taxon>
        <taxon>Bacillati</taxon>
        <taxon>Bacillota</taxon>
        <taxon>Clostridia</taxon>
        <taxon>Peptostreptococcales</taxon>
        <taxon>Filifactoraceae</taxon>
        <taxon>Peptoanaerobacter</taxon>
    </lineage>
</organism>
<feature type="domain" description="Transposase IS30-like HTH" evidence="1">
    <location>
        <begin position="3"/>
        <end position="46"/>
    </location>
</feature>
<dbReference type="InterPro" id="IPR009057">
    <property type="entry name" value="Homeodomain-like_sf"/>
</dbReference>
<dbReference type="EMBL" id="AFZG01000017">
    <property type="protein sequence ID" value="EHL19633.1"/>
    <property type="molecule type" value="Genomic_DNA"/>
</dbReference>
<dbReference type="PANTHER" id="PTHR10948">
    <property type="entry name" value="TRANSPOSASE"/>
    <property type="match status" value="1"/>
</dbReference>
<reference evidence="2 3" key="1">
    <citation type="submission" date="2011-08" db="EMBL/GenBank/DDBJ databases">
        <title>The Genome Sequence of Eubacteriaceae bacterium CM5.</title>
        <authorList>
            <consortium name="The Broad Institute Genome Sequencing Platform"/>
            <person name="Earl A."/>
            <person name="Ward D."/>
            <person name="Feldgarden M."/>
            <person name="Gevers D."/>
            <person name="Sizova M."/>
            <person name="Hazen A."/>
            <person name="Epstein S."/>
            <person name="Young S.K."/>
            <person name="Zeng Q."/>
            <person name="Gargeya S."/>
            <person name="Fitzgerald M."/>
            <person name="Haas B."/>
            <person name="Abouelleil A."/>
            <person name="Alvarado L."/>
            <person name="Arachchi H.M."/>
            <person name="Berlin A."/>
            <person name="Brown A."/>
            <person name="Chapman S.B."/>
            <person name="Chen Z."/>
            <person name="Dunbar C."/>
            <person name="Freedman E."/>
            <person name="Gearin G."/>
            <person name="Gellesch M."/>
            <person name="Goldberg J."/>
            <person name="Griggs A."/>
            <person name="Gujja S."/>
            <person name="Heiman D."/>
            <person name="Howarth C."/>
            <person name="Larson L."/>
            <person name="Lui A."/>
            <person name="MacDonald P.J.P."/>
            <person name="Montmayeur A."/>
            <person name="Murphy C."/>
            <person name="Neiman D."/>
            <person name="Pearson M."/>
            <person name="Priest M."/>
            <person name="Roberts A."/>
            <person name="Saif S."/>
            <person name="Shea T."/>
            <person name="Shenoy N."/>
            <person name="Sisk P."/>
            <person name="Stolte C."/>
            <person name="Sykes S."/>
            <person name="Wortman J."/>
            <person name="Nusbaum C."/>
            <person name="Birren B."/>
        </authorList>
    </citation>
    <scope>NUCLEOTIDE SEQUENCE [LARGE SCALE GENOMIC DNA]</scope>
    <source>
        <strain evidence="2 3">CM5</strain>
    </source>
</reference>
<dbReference type="Proteomes" id="UP000003379">
    <property type="component" value="Unassembled WGS sequence"/>
</dbReference>
<proteinExistence type="predicted"/>
<dbReference type="GO" id="GO:0032196">
    <property type="term" value="P:transposition"/>
    <property type="evidence" value="ECO:0007669"/>
    <property type="project" value="TreeGrafter"/>
</dbReference>
<name>G9XBS8_9FIRM</name>
<evidence type="ECO:0000259" key="1">
    <source>
        <dbReference type="Pfam" id="PF13936"/>
    </source>
</evidence>
<protein>
    <recommendedName>
        <fullName evidence="1">Transposase IS30-like HTH domain-containing protein</fullName>
    </recommendedName>
</protein>
<dbReference type="InterPro" id="IPR051917">
    <property type="entry name" value="Transposase-Integrase"/>
</dbReference>
<dbReference type="AlphaFoldDB" id="G9XBS8"/>
<dbReference type="RefSeq" id="WP_009529422.1">
    <property type="nucleotide sequence ID" value="NZ_JH414607.1"/>
</dbReference>
<evidence type="ECO:0000313" key="2">
    <source>
        <dbReference type="EMBL" id="EHL19633.1"/>
    </source>
</evidence>
<dbReference type="GO" id="GO:0004803">
    <property type="term" value="F:transposase activity"/>
    <property type="evidence" value="ECO:0007669"/>
    <property type="project" value="TreeGrafter"/>
</dbReference>
<sequence length="60" mass="6897">MSHYTHLSIEEREKSRVMLEQGISIRAIARILGRSPSTISREFNRNSYANGSYVAKNIQE</sequence>
<dbReference type="Pfam" id="PF13936">
    <property type="entry name" value="HTH_38"/>
    <property type="match status" value="1"/>
</dbReference>
<evidence type="ECO:0000313" key="3">
    <source>
        <dbReference type="Proteomes" id="UP000003379"/>
    </source>
</evidence>
<gene>
    <name evidence="2" type="ORF">HMPREF9628_01445</name>
</gene>
<dbReference type="Gene3D" id="1.10.10.60">
    <property type="entry name" value="Homeodomain-like"/>
    <property type="match status" value="1"/>
</dbReference>